<name>A0ABT8KGM9_9BACT</name>
<accession>A0ABT8KGM9</accession>
<sequence>MQKLSIKGSDEIPTVILDKDKGVFKITGKSFMEDAVAFYKPVMDWINAYSKNPNSKTVFEFGLEYLNTASSKLVLDILNILNGIHQSGHEISIKWIYYEDDEDSEELGQEYAGIFELPFEFVTQ</sequence>
<keyword evidence="3" id="KW-1185">Reference proteome</keyword>
<evidence type="ECO:0000313" key="2">
    <source>
        <dbReference type="EMBL" id="MDN5199861.1"/>
    </source>
</evidence>
<dbReference type="Proteomes" id="UP001172082">
    <property type="component" value="Unassembled WGS sequence"/>
</dbReference>
<gene>
    <name evidence="2" type="ORF">QQ008_00765</name>
</gene>
<comment type="caution">
    <text evidence="2">The sequence shown here is derived from an EMBL/GenBank/DDBJ whole genome shotgun (WGS) entry which is preliminary data.</text>
</comment>
<dbReference type="EMBL" id="JAUJEA010000001">
    <property type="protein sequence ID" value="MDN5199861.1"/>
    <property type="molecule type" value="Genomic_DNA"/>
</dbReference>
<evidence type="ECO:0000259" key="1">
    <source>
        <dbReference type="Pfam" id="PF09345"/>
    </source>
</evidence>
<protein>
    <submittedName>
        <fullName evidence="2">DUF1987 domain-containing protein</fullName>
    </submittedName>
</protein>
<evidence type="ECO:0000313" key="3">
    <source>
        <dbReference type="Proteomes" id="UP001172082"/>
    </source>
</evidence>
<feature type="domain" description="SiaC family regulatory phosphoprotein" evidence="1">
    <location>
        <begin position="6"/>
        <end position="123"/>
    </location>
</feature>
<dbReference type="InterPro" id="IPR018530">
    <property type="entry name" value="SiaC"/>
</dbReference>
<organism evidence="2 3">
    <name type="scientific">Splendidivirga corallicola</name>
    <dbReference type="NCBI Taxonomy" id="3051826"/>
    <lineage>
        <taxon>Bacteria</taxon>
        <taxon>Pseudomonadati</taxon>
        <taxon>Bacteroidota</taxon>
        <taxon>Cytophagia</taxon>
        <taxon>Cytophagales</taxon>
        <taxon>Splendidivirgaceae</taxon>
        <taxon>Splendidivirga</taxon>
    </lineage>
</organism>
<dbReference type="RefSeq" id="WP_346749892.1">
    <property type="nucleotide sequence ID" value="NZ_JAUJEA010000001.1"/>
</dbReference>
<reference evidence="2" key="1">
    <citation type="submission" date="2023-06" db="EMBL/GenBank/DDBJ databases">
        <title>Genomic of Parafulvivirga corallium.</title>
        <authorList>
            <person name="Wang G."/>
        </authorList>
    </citation>
    <scope>NUCLEOTIDE SEQUENCE</scope>
    <source>
        <strain evidence="2">BMA10</strain>
    </source>
</reference>
<proteinExistence type="predicted"/>
<dbReference type="Pfam" id="PF09345">
    <property type="entry name" value="SiaC"/>
    <property type="match status" value="1"/>
</dbReference>